<organism evidence="2 3">
    <name type="scientific">Larkinella knui</name>
    <dbReference type="NCBI Taxonomy" id="2025310"/>
    <lineage>
        <taxon>Bacteria</taxon>
        <taxon>Pseudomonadati</taxon>
        <taxon>Bacteroidota</taxon>
        <taxon>Cytophagia</taxon>
        <taxon>Cytophagales</taxon>
        <taxon>Spirosomataceae</taxon>
        <taxon>Larkinella</taxon>
    </lineage>
</organism>
<feature type="chain" id="PRO_5018081994" description="Lipocalin-like domain-containing protein" evidence="1">
    <location>
        <begin position="28"/>
        <end position="129"/>
    </location>
</feature>
<proteinExistence type="predicted"/>
<dbReference type="PROSITE" id="PS51257">
    <property type="entry name" value="PROKAR_LIPOPROTEIN"/>
    <property type="match status" value="1"/>
</dbReference>
<dbReference type="RefSeq" id="WP_124904322.1">
    <property type="nucleotide sequence ID" value="NZ_RQJP01000001.1"/>
</dbReference>
<evidence type="ECO:0000313" key="2">
    <source>
        <dbReference type="EMBL" id="RRB17576.1"/>
    </source>
</evidence>
<name>A0A3P1CWW6_9BACT</name>
<reference evidence="2 3" key="1">
    <citation type="submission" date="2018-11" db="EMBL/GenBank/DDBJ databases">
        <authorList>
            <person name="Zhou Z."/>
            <person name="Wang G."/>
        </authorList>
    </citation>
    <scope>NUCLEOTIDE SEQUENCE [LARGE SCALE GENOMIC DNA]</scope>
    <source>
        <strain evidence="2 3">KCTC42998</strain>
    </source>
</reference>
<dbReference type="EMBL" id="RQJP01000001">
    <property type="protein sequence ID" value="RRB17576.1"/>
    <property type="molecule type" value="Genomic_DNA"/>
</dbReference>
<dbReference type="AlphaFoldDB" id="A0A3P1CWW6"/>
<gene>
    <name evidence="2" type="ORF">EHT87_04635</name>
</gene>
<comment type="caution">
    <text evidence="2">The sequence shown here is derived from an EMBL/GenBank/DDBJ whole genome shotgun (WGS) entry which is preliminary data.</text>
</comment>
<evidence type="ECO:0000256" key="1">
    <source>
        <dbReference type="SAM" id="SignalP"/>
    </source>
</evidence>
<protein>
    <recommendedName>
        <fullName evidence="4">Lipocalin-like domain-containing protein</fullName>
    </recommendedName>
</protein>
<feature type="signal peptide" evidence="1">
    <location>
        <begin position="1"/>
        <end position="27"/>
    </location>
</feature>
<evidence type="ECO:0000313" key="3">
    <source>
        <dbReference type="Proteomes" id="UP000274271"/>
    </source>
</evidence>
<evidence type="ECO:0008006" key="4">
    <source>
        <dbReference type="Google" id="ProtNLM"/>
    </source>
</evidence>
<keyword evidence="3" id="KW-1185">Reference proteome</keyword>
<sequence length="129" mass="14565">MNTTTFRLVRLLIWLHCSALLGISCHRAPVKESGEDTNVLVGSWEKVSPAKCSQIYPDVIEFSANGVYQTQSELTSVPMAWDAGTYEVDRQIVKIANALEVSKTYRFVIKNGMVTFEDEQGCQVPYRRM</sequence>
<accession>A0A3P1CWW6</accession>
<dbReference type="OrthoDB" id="960444at2"/>
<keyword evidence="1" id="KW-0732">Signal</keyword>
<dbReference type="Proteomes" id="UP000274271">
    <property type="component" value="Unassembled WGS sequence"/>
</dbReference>